<sequence length="270" mass="29576">MAWFSCGPFDPDSALPGGGPQRPYLHPKCTVLGTAETLNSSLADFIGPNRHGWAEDLRSLDELHPHTGEPCVEALWGILLINSVAWRHPAPVGQRLPREIYVCQPQDVNCLAVEHTSGRLLSFTGLTGLTSQISGVPEEEPAYLSDGAMAARRDGCVDRASTLPVGMEGSMVNTRILLSSRGHLANGQMWAEVSDKTAILDGCPCPVVLRQDREEPTCFTLVPIKLKHCNAQPHCGTVVVLTWDKERTTGEKSYTLERYLYTQPWTNSLS</sequence>
<dbReference type="AlphaFoldDB" id="A0A086TCE6"/>
<organism evidence="1 2">
    <name type="scientific">Hapsidospora chrysogenum (strain ATCC 11550 / CBS 779.69 / DSM 880 / IAM 14645 / JCM 23072 / IMI 49137)</name>
    <name type="common">Acremonium chrysogenum</name>
    <dbReference type="NCBI Taxonomy" id="857340"/>
    <lineage>
        <taxon>Eukaryota</taxon>
        <taxon>Fungi</taxon>
        <taxon>Dikarya</taxon>
        <taxon>Ascomycota</taxon>
        <taxon>Pezizomycotina</taxon>
        <taxon>Sordariomycetes</taxon>
        <taxon>Hypocreomycetidae</taxon>
        <taxon>Hypocreales</taxon>
        <taxon>Bionectriaceae</taxon>
        <taxon>Hapsidospora</taxon>
    </lineage>
</organism>
<comment type="caution">
    <text evidence="1">The sequence shown here is derived from an EMBL/GenBank/DDBJ whole genome shotgun (WGS) entry which is preliminary data.</text>
</comment>
<evidence type="ECO:0000313" key="1">
    <source>
        <dbReference type="EMBL" id="KFH47028.1"/>
    </source>
</evidence>
<proteinExistence type="predicted"/>
<gene>
    <name evidence="1" type="ORF">ACRE_021640</name>
</gene>
<reference evidence="2" key="1">
    <citation type="journal article" date="2014" name="Genome Announc.">
        <title>Genome sequence and annotation of Acremonium chrysogenum, producer of the beta-lactam antibiotic cephalosporin C.</title>
        <authorList>
            <person name="Terfehr D."/>
            <person name="Dahlmann T.A."/>
            <person name="Specht T."/>
            <person name="Zadra I."/>
            <person name="Kuernsteiner H."/>
            <person name="Kueck U."/>
        </authorList>
    </citation>
    <scope>NUCLEOTIDE SEQUENCE [LARGE SCALE GENOMIC DNA]</scope>
    <source>
        <strain evidence="2">ATCC 11550 / CBS 779.69 / DSM 880 / IAM 14645 / JCM 23072 / IMI 49137</strain>
    </source>
</reference>
<accession>A0A086TCE6</accession>
<dbReference type="OrthoDB" id="2157530at2759"/>
<dbReference type="EMBL" id="JPKY01000013">
    <property type="protein sequence ID" value="KFH47028.1"/>
    <property type="molecule type" value="Genomic_DNA"/>
</dbReference>
<evidence type="ECO:0000313" key="2">
    <source>
        <dbReference type="Proteomes" id="UP000029964"/>
    </source>
</evidence>
<protein>
    <submittedName>
        <fullName evidence="1">Uncharacterized protein</fullName>
    </submittedName>
</protein>
<keyword evidence="2" id="KW-1185">Reference proteome</keyword>
<dbReference type="HOGENOM" id="CLU_1030419_0_0_1"/>
<name>A0A086TCE6_HAPC1</name>
<dbReference type="Proteomes" id="UP000029964">
    <property type="component" value="Unassembled WGS sequence"/>
</dbReference>